<reference evidence="3" key="1">
    <citation type="journal article" date="2020" name="mSystems">
        <title>Genome- and Community-Level Interaction Insights into Carbon Utilization and Element Cycling Functions of Hydrothermarchaeota in Hydrothermal Sediment.</title>
        <authorList>
            <person name="Zhou Z."/>
            <person name="Liu Y."/>
            <person name="Xu W."/>
            <person name="Pan J."/>
            <person name="Luo Z.H."/>
            <person name="Li M."/>
        </authorList>
    </citation>
    <scope>NUCLEOTIDE SEQUENCE [LARGE SCALE GENOMIC DNA]</scope>
    <source>
        <strain evidence="3">HyVt-507</strain>
    </source>
</reference>
<dbReference type="InterPro" id="IPR005180">
    <property type="entry name" value="DUF302"/>
</dbReference>
<sequence length="147" mass="16319">MKKIILLAVMSLSLFANDIIVKESHCSVDRTIANIKQIVKERGLTLFAVINHQGNAKFVNMKLNQSKMIIFGSAKIGTPLMQQDMLVGLDLPIRILVFLDTDGKVKMAYRDGSWLASKHIIDAPKLVNKLNNALNDITNKAGQCKND</sequence>
<dbReference type="Gene3D" id="3.30.310.70">
    <property type="entry name" value="TT1751-like domain"/>
    <property type="match status" value="1"/>
</dbReference>
<dbReference type="CDD" id="cd14797">
    <property type="entry name" value="DUF302"/>
    <property type="match status" value="1"/>
</dbReference>
<accession>A0A7C3FXQ0</accession>
<dbReference type="SUPFAM" id="SSF103247">
    <property type="entry name" value="TT1751-like"/>
    <property type="match status" value="1"/>
</dbReference>
<evidence type="ECO:0000256" key="1">
    <source>
        <dbReference type="SAM" id="SignalP"/>
    </source>
</evidence>
<gene>
    <name evidence="3" type="ORF">ENJ67_03680</name>
</gene>
<evidence type="ECO:0000259" key="2">
    <source>
        <dbReference type="Pfam" id="PF03625"/>
    </source>
</evidence>
<name>A0A7C3FXQ0_9BACT</name>
<dbReference type="InterPro" id="IPR035923">
    <property type="entry name" value="TT1751-like_sf"/>
</dbReference>
<feature type="chain" id="PRO_5028287143" evidence="1">
    <location>
        <begin position="19"/>
        <end position="147"/>
    </location>
</feature>
<dbReference type="Pfam" id="PF03625">
    <property type="entry name" value="DUF302"/>
    <property type="match status" value="1"/>
</dbReference>
<dbReference type="PANTHER" id="PTHR38342:SF2">
    <property type="entry name" value="INNER MEMBRANE OR EXPORTED"/>
    <property type="match status" value="1"/>
</dbReference>
<organism evidence="3">
    <name type="scientific">Sulfurimonas autotrophica</name>
    <dbReference type="NCBI Taxonomy" id="202747"/>
    <lineage>
        <taxon>Bacteria</taxon>
        <taxon>Pseudomonadati</taxon>
        <taxon>Campylobacterota</taxon>
        <taxon>Epsilonproteobacteria</taxon>
        <taxon>Campylobacterales</taxon>
        <taxon>Sulfurimonadaceae</taxon>
        <taxon>Sulfurimonas</taxon>
    </lineage>
</organism>
<feature type="signal peptide" evidence="1">
    <location>
        <begin position="1"/>
        <end position="18"/>
    </location>
</feature>
<keyword evidence="1" id="KW-0732">Signal</keyword>
<comment type="caution">
    <text evidence="3">The sequence shown here is derived from an EMBL/GenBank/DDBJ whole genome shotgun (WGS) entry which is preliminary data.</text>
</comment>
<dbReference type="AlphaFoldDB" id="A0A7C3FXQ0"/>
<protein>
    <submittedName>
        <fullName evidence="3">DUF302 domain-containing protein</fullName>
    </submittedName>
</protein>
<feature type="domain" description="DUF302" evidence="2">
    <location>
        <begin position="50"/>
        <end position="111"/>
    </location>
</feature>
<proteinExistence type="predicted"/>
<dbReference type="Proteomes" id="UP000886390">
    <property type="component" value="Unassembled WGS sequence"/>
</dbReference>
<dbReference type="EMBL" id="DRNH01000198">
    <property type="protein sequence ID" value="HFB53810.1"/>
    <property type="molecule type" value="Genomic_DNA"/>
</dbReference>
<evidence type="ECO:0000313" key="3">
    <source>
        <dbReference type="EMBL" id="HFB53810.1"/>
    </source>
</evidence>
<dbReference type="PANTHER" id="PTHR38342">
    <property type="entry name" value="SLR5037 PROTEIN"/>
    <property type="match status" value="1"/>
</dbReference>